<dbReference type="Pfam" id="PF00076">
    <property type="entry name" value="RRM_1"/>
    <property type="match status" value="3"/>
</dbReference>
<dbReference type="EMBL" id="SNRW01003569">
    <property type="protein sequence ID" value="KAA6389492.1"/>
    <property type="molecule type" value="Genomic_DNA"/>
</dbReference>
<dbReference type="InterPro" id="IPR012677">
    <property type="entry name" value="Nucleotide-bd_a/b_plait_sf"/>
</dbReference>
<comment type="caution">
    <text evidence="4">The sequence shown here is derived from an EMBL/GenBank/DDBJ whole genome shotgun (WGS) entry which is preliminary data.</text>
</comment>
<dbReference type="OrthoDB" id="439808at2759"/>
<sequence length="281" mass="32008">MEDEGKGIFVGDLDSEATEEELSNLFALFGTVQKVTIKKDKYTTRSLGYGFVYFDKAESAQLVLKLNSKLWIHSRPIKIGPAEHNSNIFASNLPEDTSEEEICKLFSQFGTITQVEYLPQNRQSFIKYLKRSEAQEARKKMSDAIIRGCQLKIGWADSASLQTSVLLRFSRKRANYMSADEKNTKQNENITESQTKHELFNENNVKQQLQKYGDIIRIDLPKQEGGNYRGIGFVHFNANASGERSAQQLIQLGLLTICGVDVTFAPHIRPNQQQQQQQKKY</sequence>
<reference evidence="4 5" key="1">
    <citation type="submission" date="2019-03" db="EMBL/GenBank/DDBJ databases">
        <title>Single cell metagenomics reveals metabolic interactions within the superorganism composed of flagellate Streblomastix strix and complex community of Bacteroidetes bacteria on its surface.</title>
        <authorList>
            <person name="Treitli S.C."/>
            <person name="Kolisko M."/>
            <person name="Husnik F."/>
            <person name="Keeling P."/>
            <person name="Hampl V."/>
        </authorList>
    </citation>
    <scope>NUCLEOTIDE SEQUENCE [LARGE SCALE GENOMIC DNA]</scope>
    <source>
        <strain evidence="4">ST1C</strain>
    </source>
</reference>
<feature type="domain" description="RRM" evidence="3">
    <location>
        <begin position="6"/>
        <end position="84"/>
    </location>
</feature>
<dbReference type="SMART" id="SM00360">
    <property type="entry name" value="RRM"/>
    <property type="match status" value="2"/>
</dbReference>
<dbReference type="SUPFAM" id="SSF54928">
    <property type="entry name" value="RNA-binding domain, RBD"/>
    <property type="match status" value="2"/>
</dbReference>
<dbReference type="Gene3D" id="3.30.70.330">
    <property type="match status" value="3"/>
</dbReference>
<dbReference type="Proteomes" id="UP000324800">
    <property type="component" value="Unassembled WGS sequence"/>
</dbReference>
<organism evidence="4 5">
    <name type="scientific">Streblomastix strix</name>
    <dbReference type="NCBI Taxonomy" id="222440"/>
    <lineage>
        <taxon>Eukaryota</taxon>
        <taxon>Metamonada</taxon>
        <taxon>Preaxostyla</taxon>
        <taxon>Oxymonadida</taxon>
        <taxon>Streblomastigidae</taxon>
        <taxon>Streblomastix</taxon>
    </lineage>
</organism>
<dbReference type="InterPro" id="IPR035979">
    <property type="entry name" value="RBD_domain_sf"/>
</dbReference>
<dbReference type="InterPro" id="IPR000504">
    <property type="entry name" value="RRM_dom"/>
</dbReference>
<dbReference type="PANTHER" id="PTHR21245">
    <property type="entry name" value="HETEROGENEOUS NUCLEAR RIBONUCLEOPROTEIN"/>
    <property type="match status" value="1"/>
</dbReference>
<gene>
    <name evidence="4" type="ORF">EZS28_014983</name>
</gene>
<evidence type="ECO:0000256" key="2">
    <source>
        <dbReference type="PROSITE-ProRule" id="PRU00176"/>
    </source>
</evidence>
<accession>A0A5J4W485</accession>
<proteinExistence type="predicted"/>
<protein>
    <submittedName>
        <fullName evidence="4">Putative RNA-binding protein</fullName>
    </submittedName>
</protein>
<evidence type="ECO:0000256" key="1">
    <source>
        <dbReference type="ARBA" id="ARBA00022884"/>
    </source>
</evidence>
<dbReference type="CDD" id="cd00590">
    <property type="entry name" value="RRM_SF"/>
    <property type="match status" value="1"/>
</dbReference>
<dbReference type="GO" id="GO:0003723">
    <property type="term" value="F:RNA binding"/>
    <property type="evidence" value="ECO:0007669"/>
    <property type="project" value="UniProtKB-UniRule"/>
</dbReference>
<evidence type="ECO:0000313" key="5">
    <source>
        <dbReference type="Proteomes" id="UP000324800"/>
    </source>
</evidence>
<evidence type="ECO:0000313" key="4">
    <source>
        <dbReference type="EMBL" id="KAA6389492.1"/>
    </source>
</evidence>
<keyword evidence="1 2" id="KW-0694">RNA-binding</keyword>
<evidence type="ECO:0000259" key="3">
    <source>
        <dbReference type="PROSITE" id="PS50102"/>
    </source>
</evidence>
<dbReference type="PROSITE" id="PS50102">
    <property type="entry name" value="RRM"/>
    <property type="match status" value="2"/>
</dbReference>
<feature type="domain" description="RRM" evidence="3">
    <location>
        <begin position="86"/>
        <end position="158"/>
    </location>
</feature>
<name>A0A5J4W485_9EUKA</name>
<dbReference type="AlphaFoldDB" id="A0A5J4W485"/>